<dbReference type="SMART" id="SM00494">
    <property type="entry name" value="ChtBD2"/>
    <property type="match status" value="2"/>
</dbReference>
<keyword evidence="2" id="KW-0732">Signal</keyword>
<sequence>MKLFIGVVLLAFLSVSTADEDHNGYQKGTRVDPPTNSTGGRQGKYFYAGNPGDTCKTSPPGTSFCTESNSCSPGGKVFTCTDLYGYTEPVACAEPTPYCTGNTGFGKCTAFPERTCETSLNYKCPGIGYFPDLYDCLTYYYCDYDANQKRLVPQQYACNSGYPFSADGKGGYNCAPKGTCVVPKCSSFIAAEWVPLNYSGSSSTMAVYCLNGRPKYVYSCPPGLAINSYSLTNTASPYCEVQCTRDLLRAPFVSDNTRYYECRGGVAYQVLCPRGRIYDSYTESCVYKPF</sequence>
<dbReference type="AlphaFoldDB" id="A0A9N9RXB3"/>
<dbReference type="SUPFAM" id="SSF57625">
    <property type="entry name" value="Invertebrate chitin-binding proteins"/>
    <property type="match status" value="1"/>
</dbReference>
<keyword evidence="5" id="KW-1185">Reference proteome</keyword>
<dbReference type="InterPro" id="IPR036508">
    <property type="entry name" value="Chitin-bd_dom_sf"/>
</dbReference>
<reference evidence="4" key="2">
    <citation type="submission" date="2022-10" db="EMBL/GenBank/DDBJ databases">
        <authorList>
            <consortium name="ENA_rothamsted_submissions"/>
            <consortium name="culmorum"/>
            <person name="King R."/>
        </authorList>
    </citation>
    <scope>NUCLEOTIDE SEQUENCE</scope>
</reference>
<evidence type="ECO:0000313" key="5">
    <source>
        <dbReference type="Proteomes" id="UP001153620"/>
    </source>
</evidence>
<evidence type="ECO:0000313" key="4">
    <source>
        <dbReference type="EMBL" id="CAG9805084.1"/>
    </source>
</evidence>
<organism evidence="4 5">
    <name type="scientific">Chironomus riparius</name>
    <dbReference type="NCBI Taxonomy" id="315576"/>
    <lineage>
        <taxon>Eukaryota</taxon>
        <taxon>Metazoa</taxon>
        <taxon>Ecdysozoa</taxon>
        <taxon>Arthropoda</taxon>
        <taxon>Hexapoda</taxon>
        <taxon>Insecta</taxon>
        <taxon>Pterygota</taxon>
        <taxon>Neoptera</taxon>
        <taxon>Endopterygota</taxon>
        <taxon>Diptera</taxon>
        <taxon>Nematocera</taxon>
        <taxon>Chironomoidea</taxon>
        <taxon>Chironomidae</taxon>
        <taxon>Chironominae</taxon>
        <taxon>Chironomus</taxon>
    </lineage>
</organism>
<proteinExistence type="predicted"/>
<dbReference type="GO" id="GO:0005576">
    <property type="term" value="C:extracellular region"/>
    <property type="evidence" value="ECO:0007669"/>
    <property type="project" value="InterPro"/>
</dbReference>
<evidence type="ECO:0000256" key="1">
    <source>
        <dbReference type="SAM" id="MobiDB-lite"/>
    </source>
</evidence>
<protein>
    <recommendedName>
        <fullName evidence="3">Chitin-binding type-2 domain-containing protein</fullName>
    </recommendedName>
</protein>
<reference evidence="4" key="1">
    <citation type="submission" date="2022-01" db="EMBL/GenBank/DDBJ databases">
        <authorList>
            <person name="King R."/>
        </authorList>
    </citation>
    <scope>NUCLEOTIDE SEQUENCE</scope>
</reference>
<feature type="signal peptide" evidence="2">
    <location>
        <begin position="1"/>
        <end position="18"/>
    </location>
</feature>
<gene>
    <name evidence="4" type="ORF">CHIRRI_LOCUS7961</name>
</gene>
<evidence type="ECO:0000259" key="3">
    <source>
        <dbReference type="PROSITE" id="PS50940"/>
    </source>
</evidence>
<feature type="chain" id="PRO_5040392522" description="Chitin-binding type-2 domain-containing protein" evidence="2">
    <location>
        <begin position="19"/>
        <end position="290"/>
    </location>
</feature>
<name>A0A9N9RXB3_9DIPT</name>
<accession>A0A9N9RXB3</accession>
<evidence type="ECO:0000256" key="2">
    <source>
        <dbReference type="SAM" id="SignalP"/>
    </source>
</evidence>
<dbReference type="InterPro" id="IPR002557">
    <property type="entry name" value="Chitin-bd_dom"/>
</dbReference>
<dbReference type="Proteomes" id="UP001153620">
    <property type="component" value="Chromosome 2"/>
</dbReference>
<dbReference type="GO" id="GO:0008061">
    <property type="term" value="F:chitin binding"/>
    <property type="evidence" value="ECO:0007669"/>
    <property type="project" value="InterPro"/>
</dbReference>
<feature type="domain" description="Chitin-binding type-2" evidence="3">
    <location>
        <begin position="240"/>
        <end position="290"/>
    </location>
</feature>
<dbReference type="OrthoDB" id="7250310at2759"/>
<dbReference type="Pfam" id="PF01607">
    <property type="entry name" value="CBM_14"/>
    <property type="match status" value="1"/>
</dbReference>
<dbReference type="PROSITE" id="PS50940">
    <property type="entry name" value="CHIT_BIND_II"/>
    <property type="match status" value="1"/>
</dbReference>
<feature type="region of interest" description="Disordered" evidence="1">
    <location>
        <begin position="21"/>
        <end position="41"/>
    </location>
</feature>
<dbReference type="Gene3D" id="2.170.140.10">
    <property type="entry name" value="Chitin binding domain"/>
    <property type="match status" value="1"/>
</dbReference>
<dbReference type="EMBL" id="OU895878">
    <property type="protein sequence ID" value="CAG9805084.1"/>
    <property type="molecule type" value="Genomic_DNA"/>
</dbReference>